<keyword evidence="8" id="KW-1185">Reference proteome</keyword>
<feature type="transmembrane region" description="Helical" evidence="6">
    <location>
        <begin position="204"/>
        <end position="226"/>
    </location>
</feature>
<feature type="transmembrane region" description="Helical" evidence="6">
    <location>
        <begin position="64"/>
        <end position="87"/>
    </location>
</feature>
<feature type="transmembrane region" description="Helical" evidence="6">
    <location>
        <begin position="278"/>
        <end position="301"/>
    </location>
</feature>
<dbReference type="EMBL" id="NIBG01000002">
    <property type="protein sequence ID" value="PAB60800.1"/>
    <property type="molecule type" value="Genomic_DNA"/>
</dbReference>
<evidence type="ECO:0000256" key="2">
    <source>
        <dbReference type="ARBA" id="ARBA00022475"/>
    </source>
</evidence>
<dbReference type="InterPro" id="IPR001851">
    <property type="entry name" value="ABC_transp_permease"/>
</dbReference>
<dbReference type="PANTHER" id="PTHR43370:SF1">
    <property type="entry name" value="GUANOSINE ABC TRANSPORTER PERMEASE PROTEIN NUPQ"/>
    <property type="match status" value="1"/>
</dbReference>
<dbReference type="AlphaFoldDB" id="A0A267MPY6"/>
<organism evidence="7 8">
    <name type="scientific">Anaeromicrobium sediminis</name>
    <dbReference type="NCBI Taxonomy" id="1478221"/>
    <lineage>
        <taxon>Bacteria</taxon>
        <taxon>Bacillati</taxon>
        <taxon>Bacillota</taxon>
        <taxon>Clostridia</taxon>
        <taxon>Peptostreptococcales</taxon>
        <taxon>Thermotaleaceae</taxon>
        <taxon>Anaeromicrobium</taxon>
    </lineage>
</organism>
<dbReference type="GO" id="GO:0005886">
    <property type="term" value="C:plasma membrane"/>
    <property type="evidence" value="ECO:0007669"/>
    <property type="project" value="UniProtKB-SubCell"/>
</dbReference>
<keyword evidence="3 6" id="KW-0812">Transmembrane</keyword>
<dbReference type="CDD" id="cd06580">
    <property type="entry name" value="TM_PBP1_transp_TpRbsC_like"/>
    <property type="match status" value="1"/>
</dbReference>
<keyword evidence="4 6" id="KW-1133">Transmembrane helix</keyword>
<dbReference type="Proteomes" id="UP000216024">
    <property type="component" value="Unassembled WGS sequence"/>
</dbReference>
<name>A0A267MPY6_9FIRM</name>
<comment type="subcellular location">
    <subcellularLocation>
        <location evidence="1">Cell membrane</location>
        <topology evidence="1">Multi-pass membrane protein</topology>
    </subcellularLocation>
</comment>
<feature type="transmembrane region" description="Helical" evidence="6">
    <location>
        <begin position="148"/>
        <end position="173"/>
    </location>
</feature>
<proteinExistence type="predicted"/>
<comment type="caution">
    <text evidence="7">The sequence shown here is derived from an EMBL/GenBank/DDBJ whole genome shotgun (WGS) entry which is preliminary data.</text>
</comment>
<accession>A0A267MPY6</accession>
<dbReference type="OrthoDB" id="9792579at2"/>
<dbReference type="Pfam" id="PF02653">
    <property type="entry name" value="BPD_transp_2"/>
    <property type="match status" value="1"/>
</dbReference>
<dbReference type="PANTHER" id="PTHR43370">
    <property type="entry name" value="SUGAR ABC TRANSPORTER INTEGRAL MEMBRANE PROTEIN-RELATED"/>
    <property type="match status" value="1"/>
</dbReference>
<protein>
    <submittedName>
        <fullName evidence="7">Sugar ABC transporter permease</fullName>
    </submittedName>
</protein>
<feature type="transmembrane region" description="Helical" evidence="6">
    <location>
        <begin position="99"/>
        <end position="121"/>
    </location>
</feature>
<evidence type="ECO:0000256" key="5">
    <source>
        <dbReference type="ARBA" id="ARBA00023136"/>
    </source>
</evidence>
<reference evidence="7 8" key="1">
    <citation type="submission" date="2017-06" db="EMBL/GenBank/DDBJ databases">
        <title>Draft genome sequence of anaerobic fermentative bacterium Anaeromicrobium sediminis DY2726D isolated from West Pacific Ocean sediments.</title>
        <authorList>
            <person name="Zeng X."/>
        </authorList>
    </citation>
    <scope>NUCLEOTIDE SEQUENCE [LARGE SCALE GENOMIC DNA]</scope>
    <source>
        <strain evidence="7 8">DY2726D</strain>
    </source>
</reference>
<keyword evidence="2" id="KW-1003">Cell membrane</keyword>
<evidence type="ECO:0000313" key="8">
    <source>
        <dbReference type="Proteomes" id="UP000216024"/>
    </source>
</evidence>
<evidence type="ECO:0000256" key="3">
    <source>
        <dbReference type="ARBA" id="ARBA00022692"/>
    </source>
</evidence>
<sequence>MELRDLAIILGTTLMYCTPLIYGALAGVFSENSGVVNIGIEGMMTIGAFAGTASGFLLQEAFGNVWWVPLLGFIIAGIAGGLFGLLHAVASVTFKADQVISGIAINFLGGGVGIFLARRIFASTTTPALPLESKISRPLHGLLKDSPILASVFDQFSTVYFAFFLVALSWYVLYRTKLGLRIRAVGEHPKAADTLGINVYKIRYFSVILSGILAGFGGASLSMAIVANFRPTLISGQGFIALAAMIFGKWKPQGALVACLLFGATTAIQIYLGGTEAGAGISTHLLSMIPYVVTIFVLIGFGGKTSAPAASGAAYEKDER</sequence>
<gene>
    <name evidence="7" type="ORF">CCE28_04490</name>
</gene>
<evidence type="ECO:0000256" key="1">
    <source>
        <dbReference type="ARBA" id="ARBA00004651"/>
    </source>
</evidence>
<keyword evidence="5 6" id="KW-0472">Membrane</keyword>
<feature type="transmembrane region" description="Helical" evidence="6">
    <location>
        <begin position="255"/>
        <end position="272"/>
    </location>
</feature>
<evidence type="ECO:0000256" key="4">
    <source>
        <dbReference type="ARBA" id="ARBA00022989"/>
    </source>
</evidence>
<dbReference type="GO" id="GO:0022857">
    <property type="term" value="F:transmembrane transporter activity"/>
    <property type="evidence" value="ECO:0007669"/>
    <property type="project" value="InterPro"/>
</dbReference>
<evidence type="ECO:0000256" key="6">
    <source>
        <dbReference type="SAM" id="Phobius"/>
    </source>
</evidence>
<feature type="transmembrane region" description="Helical" evidence="6">
    <location>
        <begin position="6"/>
        <end position="28"/>
    </location>
</feature>
<evidence type="ECO:0000313" key="7">
    <source>
        <dbReference type="EMBL" id="PAB60800.1"/>
    </source>
</evidence>
<dbReference type="RefSeq" id="WP_095131371.1">
    <property type="nucleotide sequence ID" value="NZ_NIBG01000002.1"/>
</dbReference>